<evidence type="ECO:0000256" key="2">
    <source>
        <dbReference type="ARBA" id="ARBA00022679"/>
    </source>
</evidence>
<evidence type="ECO:0000256" key="3">
    <source>
        <dbReference type="ARBA" id="ARBA00022723"/>
    </source>
</evidence>
<evidence type="ECO:0000256" key="6">
    <source>
        <dbReference type="ARBA" id="ARBA00023152"/>
    </source>
</evidence>
<evidence type="ECO:0000256" key="5">
    <source>
        <dbReference type="ARBA" id="ARBA00022842"/>
    </source>
</evidence>
<keyword evidence="3" id="KW-0479">Metal-binding</keyword>
<organism evidence="7 8">
    <name type="scientific">Oedothorax gibbosus</name>
    <dbReference type="NCBI Taxonomy" id="931172"/>
    <lineage>
        <taxon>Eukaryota</taxon>
        <taxon>Metazoa</taxon>
        <taxon>Ecdysozoa</taxon>
        <taxon>Arthropoda</taxon>
        <taxon>Chelicerata</taxon>
        <taxon>Arachnida</taxon>
        <taxon>Araneae</taxon>
        <taxon>Araneomorphae</taxon>
        <taxon>Entelegynae</taxon>
        <taxon>Araneoidea</taxon>
        <taxon>Linyphiidae</taxon>
        <taxon>Erigoninae</taxon>
        <taxon>Oedothorax</taxon>
    </lineage>
</organism>
<keyword evidence="2" id="KW-0808">Transferase</keyword>
<accession>A0AAV6V1N7</accession>
<dbReference type="GO" id="GO:0043843">
    <property type="term" value="F:ADP-specific glucokinase activity"/>
    <property type="evidence" value="ECO:0007669"/>
    <property type="project" value="TreeGrafter"/>
</dbReference>
<dbReference type="Proteomes" id="UP000827092">
    <property type="component" value="Unassembled WGS sequence"/>
</dbReference>
<keyword evidence="1" id="KW-0963">Cytoplasm</keyword>
<dbReference type="PANTHER" id="PTHR21208">
    <property type="entry name" value="ADP-DEPENDENT GLUCOKINASE"/>
    <property type="match status" value="1"/>
</dbReference>
<dbReference type="InterPro" id="IPR029056">
    <property type="entry name" value="Ribokinase-like"/>
</dbReference>
<keyword evidence="8" id="KW-1185">Reference proteome</keyword>
<gene>
    <name evidence="7" type="ORF">JTE90_009074</name>
</gene>
<evidence type="ECO:0000256" key="4">
    <source>
        <dbReference type="ARBA" id="ARBA00022777"/>
    </source>
</evidence>
<dbReference type="PANTHER" id="PTHR21208:SF1">
    <property type="entry name" value="ADP-DEPENDENT GLUCOKINASE"/>
    <property type="match status" value="1"/>
</dbReference>
<evidence type="ECO:0000313" key="8">
    <source>
        <dbReference type="Proteomes" id="UP000827092"/>
    </source>
</evidence>
<dbReference type="PROSITE" id="PS51255">
    <property type="entry name" value="ADPK"/>
    <property type="match status" value="1"/>
</dbReference>
<dbReference type="GO" id="GO:0046872">
    <property type="term" value="F:metal ion binding"/>
    <property type="evidence" value="ECO:0007669"/>
    <property type="project" value="UniProtKB-KW"/>
</dbReference>
<dbReference type="AlphaFoldDB" id="A0AAV6V1N7"/>
<keyword evidence="4" id="KW-0418">Kinase</keyword>
<proteinExistence type="predicted"/>
<dbReference type="SUPFAM" id="SSF53613">
    <property type="entry name" value="Ribokinase-like"/>
    <property type="match status" value="1"/>
</dbReference>
<evidence type="ECO:0008006" key="9">
    <source>
        <dbReference type="Google" id="ProtNLM"/>
    </source>
</evidence>
<dbReference type="GO" id="GO:0006096">
    <property type="term" value="P:glycolytic process"/>
    <property type="evidence" value="ECO:0007669"/>
    <property type="project" value="UniProtKB-KW"/>
</dbReference>
<dbReference type="GO" id="GO:0005783">
    <property type="term" value="C:endoplasmic reticulum"/>
    <property type="evidence" value="ECO:0007669"/>
    <property type="project" value="TreeGrafter"/>
</dbReference>
<sequence length="500" mass="56448">MSGRNKKRKERGKDRRLLGFKYNTRMMNTARKLATVFLISFAVVIVAYAYNKYKLQNTTNKLEETLSSLLRIENSARVSPGIKIALGFGSCQDIIVQSNQVILDRPPEIPEHFYSIGTKEELLKVFAYFYRHGAAAERFISNSTLFQELVHLAEKASSAKYTIGGNAPIMANRFVKEGCSVLLGAQMSRSLQSKFPDEIQISGPFVERDDIHLLLEYPTGQRWGNFVPPRANRFIVHNDHQNPELSSLNSFVKQIEEYNPNLLVIGGLQMMDNFPMSESKQREHLVKVQDLMQKQSDNVRIHFEMASFSDENLLRNLVENIIPYADSLGMNEQELPNLFHMMKYGNITLVAESSPRIAVILDQMRDVFEFLQGTQATLGRRKLTRLHLHTLAFQAFMVDRNSKWKNTKAAAAKSALTAYRHTCGSDEIESTKARLVMDEAFTVSLRGELKRVPFDSQDPVSCWAEDNIEICIAPVLVCTQVVQTGGGGDNISSAGLVLQI</sequence>
<reference evidence="7 8" key="1">
    <citation type="journal article" date="2022" name="Nat. Ecol. Evol.">
        <title>A masculinizing supergene underlies an exaggerated male reproductive morph in a spider.</title>
        <authorList>
            <person name="Hendrickx F."/>
            <person name="De Corte Z."/>
            <person name="Sonet G."/>
            <person name="Van Belleghem S.M."/>
            <person name="Kostlbacher S."/>
            <person name="Vangestel C."/>
        </authorList>
    </citation>
    <scope>NUCLEOTIDE SEQUENCE [LARGE SCALE GENOMIC DNA]</scope>
    <source>
        <strain evidence="7">W744_W776</strain>
    </source>
</reference>
<name>A0AAV6V1N7_9ARAC</name>
<evidence type="ECO:0000256" key="1">
    <source>
        <dbReference type="ARBA" id="ARBA00022490"/>
    </source>
</evidence>
<keyword evidence="6" id="KW-0324">Glycolysis</keyword>
<dbReference type="Gene3D" id="3.40.1190.20">
    <property type="match status" value="1"/>
</dbReference>
<comment type="caution">
    <text evidence="7">The sequence shown here is derived from an EMBL/GenBank/DDBJ whole genome shotgun (WGS) entry which is preliminary data.</text>
</comment>
<dbReference type="Pfam" id="PF04587">
    <property type="entry name" value="ADP_PFK_GK"/>
    <property type="match status" value="1"/>
</dbReference>
<dbReference type="GO" id="GO:0006006">
    <property type="term" value="P:glucose metabolic process"/>
    <property type="evidence" value="ECO:0007669"/>
    <property type="project" value="TreeGrafter"/>
</dbReference>
<protein>
    <recommendedName>
        <fullName evidence="9">ADP-dependent glucokinase</fullName>
    </recommendedName>
</protein>
<dbReference type="EMBL" id="JAFNEN010000199">
    <property type="protein sequence ID" value="KAG8189932.1"/>
    <property type="molecule type" value="Genomic_DNA"/>
</dbReference>
<keyword evidence="5" id="KW-0460">Magnesium</keyword>
<dbReference type="InterPro" id="IPR007666">
    <property type="entry name" value="ADP_PFK/GK"/>
</dbReference>
<evidence type="ECO:0000313" key="7">
    <source>
        <dbReference type="EMBL" id="KAG8189932.1"/>
    </source>
</evidence>